<dbReference type="Gene3D" id="1.25.40.90">
    <property type="match status" value="1"/>
</dbReference>
<dbReference type="Proteomes" id="UP000042958">
    <property type="component" value="Unassembled WGS sequence"/>
</dbReference>
<protein>
    <recommendedName>
        <fullName evidence="3">CID domain-containing protein</fullName>
    </recommendedName>
</protein>
<organism evidence="1 2">
    <name type="scientific">Penicillium brasilianum</name>
    <dbReference type="NCBI Taxonomy" id="104259"/>
    <lineage>
        <taxon>Eukaryota</taxon>
        <taxon>Fungi</taxon>
        <taxon>Dikarya</taxon>
        <taxon>Ascomycota</taxon>
        <taxon>Pezizomycotina</taxon>
        <taxon>Eurotiomycetes</taxon>
        <taxon>Eurotiomycetidae</taxon>
        <taxon>Eurotiales</taxon>
        <taxon>Aspergillaceae</taxon>
        <taxon>Penicillium</taxon>
    </lineage>
</organism>
<proteinExistence type="predicted"/>
<dbReference type="STRING" id="104259.A0A0F7TGL0"/>
<dbReference type="EMBL" id="CDHK01000002">
    <property type="protein sequence ID" value="CEJ55670.1"/>
    <property type="molecule type" value="Genomic_DNA"/>
</dbReference>
<reference evidence="2" key="1">
    <citation type="journal article" date="2015" name="Genome Announc.">
        <title>Draft genome sequence of the fungus Penicillium brasilianum MG11.</title>
        <authorList>
            <person name="Horn F."/>
            <person name="Linde J."/>
            <person name="Mattern D.J."/>
            <person name="Walther G."/>
            <person name="Guthke R."/>
            <person name="Brakhage A.A."/>
            <person name="Valiante V."/>
        </authorList>
    </citation>
    <scope>NUCLEOTIDE SEQUENCE [LARGE SCALE GENOMIC DNA]</scope>
    <source>
        <strain evidence="2">MG11</strain>
    </source>
</reference>
<accession>A0A0F7TGL0</accession>
<evidence type="ECO:0008006" key="3">
    <source>
        <dbReference type="Google" id="ProtNLM"/>
    </source>
</evidence>
<evidence type="ECO:0000313" key="1">
    <source>
        <dbReference type="EMBL" id="CEJ55670.1"/>
    </source>
</evidence>
<gene>
    <name evidence="1" type="ORF">PMG11_01918</name>
</gene>
<sequence>MSTAAAELGRSLESMLALPPPGIAISKVNMIVSLCYLNIHDEVNLIEKIRIHFMIAPITHKVGVLYVIDSITRHWVEATRRIGRPPRNAAPDGRLAAGVDRITRSLPALMTDITCHTPLNQKVCTRILKMNLGRAASPYANYMPTTGAVPACILYLRRYTIALVHQTN</sequence>
<dbReference type="InterPro" id="IPR008942">
    <property type="entry name" value="ENTH_VHS"/>
</dbReference>
<name>A0A0F7TGL0_PENBI</name>
<dbReference type="OrthoDB" id="79367at2759"/>
<keyword evidence="2" id="KW-1185">Reference proteome</keyword>
<evidence type="ECO:0000313" key="2">
    <source>
        <dbReference type="Proteomes" id="UP000042958"/>
    </source>
</evidence>
<dbReference type="AlphaFoldDB" id="A0A0F7TGL0"/>